<comment type="caution">
    <text evidence="1">The sequence shown here is derived from an EMBL/GenBank/DDBJ whole genome shotgun (WGS) entry which is preliminary data.</text>
</comment>
<proteinExistence type="predicted"/>
<dbReference type="OrthoDB" id="5407417at2759"/>
<keyword evidence="2" id="KW-1185">Reference proteome</keyword>
<accession>A0A1Y2EKQ9</accession>
<evidence type="ECO:0008006" key="3">
    <source>
        <dbReference type="Google" id="ProtNLM"/>
    </source>
</evidence>
<dbReference type="InParanoid" id="A0A1Y2EKQ9"/>
<dbReference type="AlphaFoldDB" id="A0A1Y2EKQ9"/>
<dbReference type="InterPro" id="IPR032157">
    <property type="entry name" value="PAC4"/>
</dbReference>
<gene>
    <name evidence="1" type="ORF">BCR38DRAFT_22484</name>
</gene>
<reference evidence="1 2" key="1">
    <citation type="submission" date="2016-07" db="EMBL/GenBank/DDBJ databases">
        <title>Pervasive Adenine N6-methylation of Active Genes in Fungi.</title>
        <authorList>
            <consortium name="DOE Joint Genome Institute"/>
            <person name="Mondo S.J."/>
            <person name="Dannebaum R.O."/>
            <person name="Kuo R.C."/>
            <person name="Labutti K."/>
            <person name="Haridas S."/>
            <person name="Kuo A."/>
            <person name="Salamov A."/>
            <person name="Ahrendt S.R."/>
            <person name="Lipzen A."/>
            <person name="Sullivan W."/>
            <person name="Andreopoulos W.B."/>
            <person name="Clum A."/>
            <person name="Lindquist E."/>
            <person name="Daum C."/>
            <person name="Ramamoorthy G.K."/>
            <person name="Gryganskyi A."/>
            <person name="Culley D."/>
            <person name="Magnuson J.K."/>
            <person name="James T.Y."/>
            <person name="O'Malley M.A."/>
            <person name="Stajich J.E."/>
            <person name="Spatafora J.W."/>
            <person name="Visel A."/>
            <person name="Grigoriev I.V."/>
        </authorList>
    </citation>
    <scope>NUCLEOTIDE SEQUENCE [LARGE SCALE GENOMIC DNA]</scope>
    <source>
        <strain evidence="1 2">CBS 129021</strain>
    </source>
</reference>
<organism evidence="1 2">
    <name type="scientific">Pseudomassariella vexata</name>
    <dbReference type="NCBI Taxonomy" id="1141098"/>
    <lineage>
        <taxon>Eukaryota</taxon>
        <taxon>Fungi</taxon>
        <taxon>Dikarya</taxon>
        <taxon>Ascomycota</taxon>
        <taxon>Pezizomycotina</taxon>
        <taxon>Sordariomycetes</taxon>
        <taxon>Xylariomycetidae</taxon>
        <taxon>Amphisphaeriales</taxon>
        <taxon>Pseudomassariaceae</taxon>
        <taxon>Pseudomassariella</taxon>
    </lineage>
</organism>
<dbReference type="Proteomes" id="UP000193689">
    <property type="component" value="Unassembled WGS sequence"/>
</dbReference>
<evidence type="ECO:0000313" key="2">
    <source>
        <dbReference type="Proteomes" id="UP000193689"/>
    </source>
</evidence>
<dbReference type="RefSeq" id="XP_040721478.1">
    <property type="nucleotide sequence ID" value="XM_040854275.1"/>
</dbReference>
<dbReference type="GO" id="GO:0043248">
    <property type="term" value="P:proteasome assembly"/>
    <property type="evidence" value="ECO:0007669"/>
    <property type="project" value="InterPro"/>
</dbReference>
<protein>
    <recommendedName>
        <fullName evidence="3">Proteasome assembly chaperone 3</fullName>
    </recommendedName>
</protein>
<dbReference type="Pfam" id="PF16093">
    <property type="entry name" value="PAC4"/>
    <property type="match status" value="1"/>
</dbReference>
<sequence>MDQDQEVSFPLPRALDTRIHMRIITKSAVIIVQLTTVSAEEKLSIVPMGSMVYAMPDKFAPNMPLSTQIYKEEPTVDFTTRLAKILVKMTQMPVYVSSSLSLANTGLGGTFEEEMAAMQVVVEIASQRLQHVIKPSNTPAAAAHTGTSNAYSVSLEEVKNKTVGTLKELTIRSTEAGKS</sequence>
<evidence type="ECO:0000313" key="1">
    <source>
        <dbReference type="EMBL" id="ORY71886.1"/>
    </source>
</evidence>
<dbReference type="EMBL" id="MCFJ01000001">
    <property type="protein sequence ID" value="ORY71886.1"/>
    <property type="molecule type" value="Genomic_DNA"/>
</dbReference>
<dbReference type="Gene3D" id="3.30.230.100">
    <property type="match status" value="1"/>
</dbReference>
<name>A0A1Y2EKQ9_9PEZI</name>
<dbReference type="GeneID" id="63770487"/>